<evidence type="ECO:0000313" key="11">
    <source>
        <dbReference type="Proteomes" id="UP000189956"/>
    </source>
</evidence>
<evidence type="ECO:0000256" key="2">
    <source>
        <dbReference type="ARBA" id="ARBA00009784"/>
    </source>
</evidence>
<keyword evidence="4 7" id="KW-0812">Transmembrane</keyword>
<dbReference type="AlphaFoldDB" id="A0A099WXW9"/>
<evidence type="ECO:0000256" key="3">
    <source>
        <dbReference type="ARBA" id="ARBA00022475"/>
    </source>
</evidence>
<protein>
    <recommendedName>
        <fullName evidence="7">UPF0056 membrane protein</fullName>
    </recommendedName>
</protein>
<dbReference type="Pfam" id="PF01914">
    <property type="entry name" value="MarC"/>
    <property type="match status" value="1"/>
</dbReference>
<feature type="transmembrane region" description="Helical" evidence="7">
    <location>
        <begin position="136"/>
        <end position="154"/>
    </location>
</feature>
<dbReference type="RefSeq" id="WP_025837836.1">
    <property type="nucleotide sequence ID" value="NZ_CALTZT010000124.1"/>
</dbReference>
<keyword evidence="10" id="KW-1185">Reference proteome</keyword>
<reference evidence="8 10" key="1">
    <citation type="submission" date="2014-08" db="EMBL/GenBank/DDBJ databases">
        <title>Porphyromonas cangingivalis strain:COT-109_OH1386 Genome sequencing.</title>
        <authorList>
            <person name="Wallis C."/>
            <person name="Deusch O."/>
            <person name="O'Flynn C."/>
            <person name="Davis I."/>
            <person name="Jospin G."/>
            <person name="Darling A.E."/>
            <person name="Coil D.A."/>
            <person name="Alexiev A."/>
            <person name="Horsfall A."/>
            <person name="Kirkwood N."/>
            <person name="Harris S."/>
            <person name="Eisen J.A."/>
        </authorList>
    </citation>
    <scope>NUCLEOTIDE SEQUENCE [LARGE SCALE GENOMIC DNA]</scope>
    <source>
        <strain evidence="10">COT-109 OH1386</strain>
        <strain evidence="8">COT-109_OH1386</strain>
    </source>
</reference>
<comment type="subcellular location">
    <subcellularLocation>
        <location evidence="1 7">Cell membrane</location>
        <topology evidence="1 7">Multi-pass membrane protein</topology>
    </subcellularLocation>
</comment>
<sequence>MTELLQSINLTEISSVFIVLFAVIDIIGAIPIVINLQEKGQKIEPFKTFLYSAIILISFLFLGQALLSLLHVDLQSFAAAGAIILFVLAIEMIFGVVAFKDDSPSGSATLVPLVFPLIAGAASFTTLLSFRAQYHVSNIIIATILNLLIVFFVLRHVSWVEKMVGKGGVYVMRKFFGIILLAMAVKLFTENISHLIATIQAN</sequence>
<dbReference type="InterPro" id="IPR002771">
    <property type="entry name" value="Multi_antbiot-R_MarC"/>
</dbReference>
<dbReference type="GO" id="GO:0005886">
    <property type="term" value="C:plasma membrane"/>
    <property type="evidence" value="ECO:0007669"/>
    <property type="project" value="UniProtKB-SubCell"/>
</dbReference>
<gene>
    <name evidence="8" type="ORF">HQ35_02495</name>
    <name evidence="9" type="ORF">SAMN02745205_00644</name>
</gene>
<keyword evidence="3" id="KW-1003">Cell membrane</keyword>
<organism evidence="8 10">
    <name type="scientific">Porphyromonas cangingivalis</name>
    <dbReference type="NCBI Taxonomy" id="36874"/>
    <lineage>
        <taxon>Bacteria</taxon>
        <taxon>Pseudomonadati</taxon>
        <taxon>Bacteroidota</taxon>
        <taxon>Bacteroidia</taxon>
        <taxon>Bacteroidales</taxon>
        <taxon>Porphyromonadaceae</taxon>
        <taxon>Porphyromonas</taxon>
    </lineage>
</organism>
<reference evidence="9 11" key="2">
    <citation type="submission" date="2017-02" db="EMBL/GenBank/DDBJ databases">
        <authorList>
            <person name="Peterson S.W."/>
        </authorList>
    </citation>
    <scope>NUCLEOTIDE SEQUENCE [LARGE SCALE GENOMIC DNA]</scope>
    <source>
        <strain evidence="9 11">ATCC 700135</strain>
    </source>
</reference>
<evidence type="ECO:0000313" key="8">
    <source>
        <dbReference type="EMBL" id="KGN82444.1"/>
    </source>
</evidence>
<feature type="transmembrane region" description="Helical" evidence="7">
    <location>
        <begin position="110"/>
        <end position="130"/>
    </location>
</feature>
<evidence type="ECO:0000256" key="6">
    <source>
        <dbReference type="ARBA" id="ARBA00023136"/>
    </source>
</evidence>
<feature type="transmembrane region" description="Helical" evidence="7">
    <location>
        <begin position="13"/>
        <end position="36"/>
    </location>
</feature>
<feature type="transmembrane region" description="Helical" evidence="7">
    <location>
        <begin position="175"/>
        <end position="197"/>
    </location>
</feature>
<evidence type="ECO:0000256" key="7">
    <source>
        <dbReference type="RuleBase" id="RU362048"/>
    </source>
</evidence>
<accession>A0A099WXW9</accession>
<keyword evidence="5 7" id="KW-1133">Transmembrane helix</keyword>
<proteinExistence type="inferred from homology"/>
<dbReference type="eggNOG" id="COG2095">
    <property type="taxonomic scope" value="Bacteria"/>
</dbReference>
<dbReference type="EMBL" id="FUWL01000005">
    <property type="protein sequence ID" value="SJZ39830.1"/>
    <property type="molecule type" value="Genomic_DNA"/>
</dbReference>
<feature type="transmembrane region" description="Helical" evidence="7">
    <location>
        <begin position="48"/>
        <end position="70"/>
    </location>
</feature>
<evidence type="ECO:0000256" key="4">
    <source>
        <dbReference type="ARBA" id="ARBA00022692"/>
    </source>
</evidence>
<comment type="similarity">
    <text evidence="2 7">Belongs to the UPF0056 (MarC) family.</text>
</comment>
<evidence type="ECO:0000256" key="1">
    <source>
        <dbReference type="ARBA" id="ARBA00004651"/>
    </source>
</evidence>
<dbReference type="EMBL" id="JQJD01000010">
    <property type="protein sequence ID" value="KGN82444.1"/>
    <property type="molecule type" value="Genomic_DNA"/>
</dbReference>
<dbReference type="Proteomes" id="UP000189956">
    <property type="component" value="Unassembled WGS sequence"/>
</dbReference>
<dbReference type="PANTHER" id="PTHR33508">
    <property type="entry name" value="UPF0056 MEMBRANE PROTEIN YHCE"/>
    <property type="match status" value="1"/>
</dbReference>
<feature type="transmembrane region" description="Helical" evidence="7">
    <location>
        <begin position="76"/>
        <end position="98"/>
    </location>
</feature>
<keyword evidence="6 7" id="KW-0472">Membrane</keyword>
<dbReference type="STRING" id="36874.HQ34_04870"/>
<evidence type="ECO:0000256" key="5">
    <source>
        <dbReference type="ARBA" id="ARBA00022989"/>
    </source>
</evidence>
<evidence type="ECO:0000313" key="10">
    <source>
        <dbReference type="Proteomes" id="UP000030125"/>
    </source>
</evidence>
<evidence type="ECO:0000313" key="9">
    <source>
        <dbReference type="EMBL" id="SJZ39830.1"/>
    </source>
</evidence>
<dbReference type="PANTHER" id="PTHR33508:SF1">
    <property type="entry name" value="UPF0056 MEMBRANE PROTEIN YHCE"/>
    <property type="match status" value="1"/>
</dbReference>
<dbReference type="Proteomes" id="UP000030125">
    <property type="component" value="Unassembled WGS sequence"/>
</dbReference>
<name>A0A099WXW9_PORCN</name>
<dbReference type="OrthoDB" id="978595at2"/>